<reference evidence="3" key="1">
    <citation type="journal article" date="2021" name="Microbiol. Resour. Announc.">
        <title>LGAAP: Leishmaniinae Genome Assembly and Annotation Pipeline.</title>
        <authorList>
            <person name="Almutairi H."/>
            <person name="Urbaniak M.D."/>
            <person name="Bates M.D."/>
            <person name="Jariyapan N."/>
            <person name="Kwakye-Nuako G."/>
            <person name="Thomaz-Soccol V."/>
            <person name="Al-Salem W.S."/>
            <person name="Dillon R.J."/>
            <person name="Bates P.A."/>
            <person name="Gatherer D."/>
        </authorList>
    </citation>
    <scope>NUCLEOTIDE SEQUENCE [LARGE SCALE GENOMIC DNA]</scope>
</reference>
<feature type="transmembrane region" description="Helical" evidence="1">
    <location>
        <begin position="6"/>
        <end position="34"/>
    </location>
</feature>
<dbReference type="RefSeq" id="XP_067178694.1">
    <property type="nucleotide sequence ID" value="XM_067323589.1"/>
</dbReference>
<evidence type="ECO:0000256" key="1">
    <source>
        <dbReference type="SAM" id="Phobius"/>
    </source>
</evidence>
<reference evidence="3" key="2">
    <citation type="journal article" date="2021" name="Sci. Data">
        <title>Chromosome-scale genome sequencing, assembly and annotation of six genomes from subfamily Leishmaniinae.</title>
        <authorList>
            <person name="Almutairi H."/>
            <person name="Urbaniak M.D."/>
            <person name="Bates M.D."/>
            <person name="Jariyapan N."/>
            <person name="Kwakye-Nuako G."/>
            <person name="Thomaz Soccol V."/>
            <person name="Al-Salem W.S."/>
            <person name="Dillon R.J."/>
            <person name="Bates P.A."/>
            <person name="Gatherer D."/>
        </authorList>
    </citation>
    <scope>NUCLEOTIDE SEQUENCE [LARGE SCALE GENOMIC DNA]</scope>
</reference>
<organism evidence="2 3">
    <name type="scientific">Leishmania martiniquensis</name>
    <dbReference type="NCBI Taxonomy" id="1580590"/>
    <lineage>
        <taxon>Eukaryota</taxon>
        <taxon>Discoba</taxon>
        <taxon>Euglenozoa</taxon>
        <taxon>Kinetoplastea</taxon>
        <taxon>Metakinetoplastina</taxon>
        <taxon>Trypanosomatida</taxon>
        <taxon>Trypanosomatidae</taxon>
        <taxon>Leishmaniinae</taxon>
        <taxon>Leishmania</taxon>
    </lineage>
</organism>
<dbReference type="OrthoDB" id="273237at2759"/>
<dbReference type="GeneID" id="92516101"/>
<dbReference type="AlphaFoldDB" id="A0A836HLC3"/>
<protein>
    <submittedName>
        <fullName evidence="2">Uncharacterized protein</fullName>
    </submittedName>
</protein>
<dbReference type="KEGG" id="lmat:92516101"/>
<proteinExistence type="predicted"/>
<sequence length="165" mass="18009">MLSHESSTAALASACVVVALICVFSAALFVVTVWQLCERVNVMHHSAVAATLIPVAYFLGSVLCAAYNGLGATLQTFAKENAHGLPQPVVSVIAAIRPLSEQVGLTDTMWMASLLFSAYGVTKVWRHLIDITRLLKASRRRLLLPEMRELRRQEAAAKAKAQKRH</sequence>
<name>A0A836HLC3_9TRYP</name>
<keyword evidence="1" id="KW-0472">Membrane</keyword>
<keyword evidence="1" id="KW-1133">Transmembrane helix</keyword>
<comment type="caution">
    <text evidence="2">The sequence shown here is derived from an EMBL/GenBank/DDBJ whole genome shotgun (WGS) entry which is preliminary data.</text>
</comment>
<gene>
    <name evidence="2" type="ORF">LSCM1_06157</name>
</gene>
<accession>A0A836HLC3</accession>
<dbReference type="Proteomes" id="UP000673552">
    <property type="component" value="Unassembled WGS sequence"/>
</dbReference>
<dbReference type="EMBL" id="JAFEUZ010000023">
    <property type="protein sequence ID" value="KAG5478753.1"/>
    <property type="molecule type" value="Genomic_DNA"/>
</dbReference>
<evidence type="ECO:0000313" key="3">
    <source>
        <dbReference type="Proteomes" id="UP000673552"/>
    </source>
</evidence>
<keyword evidence="3" id="KW-1185">Reference proteome</keyword>
<keyword evidence="1" id="KW-0812">Transmembrane</keyword>
<evidence type="ECO:0000313" key="2">
    <source>
        <dbReference type="EMBL" id="KAG5478753.1"/>
    </source>
</evidence>
<feature type="transmembrane region" description="Helical" evidence="1">
    <location>
        <begin position="46"/>
        <end position="70"/>
    </location>
</feature>